<reference evidence="2 3" key="1">
    <citation type="journal article" date="2021" name="Sci. Rep.">
        <title>Genome sequencing of the multicellular alga Astrephomene provides insights into convergent evolution of germ-soma differentiation.</title>
        <authorList>
            <person name="Yamashita S."/>
            <person name="Yamamoto K."/>
            <person name="Matsuzaki R."/>
            <person name="Suzuki S."/>
            <person name="Yamaguchi H."/>
            <person name="Hirooka S."/>
            <person name="Minakuchi Y."/>
            <person name="Miyagishima S."/>
            <person name="Kawachi M."/>
            <person name="Toyoda A."/>
            <person name="Nozaki H."/>
        </authorList>
    </citation>
    <scope>NUCLEOTIDE SEQUENCE [LARGE SCALE GENOMIC DNA]</scope>
    <source>
        <strain evidence="2 3">NIES-4017</strain>
    </source>
</reference>
<proteinExistence type="predicted"/>
<evidence type="ECO:0000256" key="1">
    <source>
        <dbReference type="SAM" id="MobiDB-lite"/>
    </source>
</evidence>
<comment type="caution">
    <text evidence="2">The sequence shown here is derived from an EMBL/GenBank/DDBJ whole genome shotgun (WGS) entry which is preliminary data.</text>
</comment>
<protein>
    <submittedName>
        <fullName evidence="2">Uncharacterized protein</fullName>
    </submittedName>
</protein>
<name>A0AAD3DZX8_9CHLO</name>
<sequence>MSATPNVTTKKRSMPETASPCGPASKKTAKDGVSWPTTTSASGIPGWQYPPLPMGMMPPMPFCMPGNPFFPFMGMFPPFWLPAAAMAAASMPALAAASAASSSVSGACMSAPSMWPMMPCGAMAPPAVAVSVAPNGFARTSSETSSAIAIPSASCTNSAPSSGIIQAPASPLPLATSPGSVCNGSVNHPPEDDEFASFIDSFLRSGDSDLTDAAITSGLKLFQPPSEAHNNNEAGEVVVETAGGLSRSDSQSLLNFLGADLELSGL</sequence>
<evidence type="ECO:0000313" key="2">
    <source>
        <dbReference type="EMBL" id="GFR48826.1"/>
    </source>
</evidence>
<dbReference type="Proteomes" id="UP001054857">
    <property type="component" value="Unassembled WGS sequence"/>
</dbReference>
<evidence type="ECO:0000313" key="3">
    <source>
        <dbReference type="Proteomes" id="UP001054857"/>
    </source>
</evidence>
<gene>
    <name evidence="2" type="ORF">Agub_g10779</name>
</gene>
<dbReference type="AlphaFoldDB" id="A0AAD3DZX8"/>
<organism evidence="2 3">
    <name type="scientific">Astrephomene gubernaculifera</name>
    <dbReference type="NCBI Taxonomy" id="47775"/>
    <lineage>
        <taxon>Eukaryota</taxon>
        <taxon>Viridiplantae</taxon>
        <taxon>Chlorophyta</taxon>
        <taxon>core chlorophytes</taxon>
        <taxon>Chlorophyceae</taxon>
        <taxon>CS clade</taxon>
        <taxon>Chlamydomonadales</taxon>
        <taxon>Astrephomenaceae</taxon>
        <taxon>Astrephomene</taxon>
    </lineage>
</organism>
<accession>A0AAD3DZX8</accession>
<keyword evidence="3" id="KW-1185">Reference proteome</keyword>
<dbReference type="EMBL" id="BMAR01000026">
    <property type="protein sequence ID" value="GFR48826.1"/>
    <property type="molecule type" value="Genomic_DNA"/>
</dbReference>
<feature type="region of interest" description="Disordered" evidence="1">
    <location>
        <begin position="1"/>
        <end position="39"/>
    </location>
</feature>